<protein>
    <submittedName>
        <fullName evidence="8">Cysteine proteinase</fullName>
    </submittedName>
</protein>
<proteinExistence type="inferred from homology"/>
<dbReference type="GO" id="GO:0016926">
    <property type="term" value="P:protein desumoylation"/>
    <property type="evidence" value="ECO:0007669"/>
    <property type="project" value="TreeGrafter"/>
</dbReference>
<dbReference type="GO" id="GO:0070139">
    <property type="term" value="F:SUMO-specific endopeptidase activity"/>
    <property type="evidence" value="ECO:0007669"/>
    <property type="project" value="TreeGrafter"/>
</dbReference>
<evidence type="ECO:0000256" key="5">
    <source>
        <dbReference type="ARBA" id="ARBA00022801"/>
    </source>
</evidence>
<dbReference type="PROSITE" id="PS50330">
    <property type="entry name" value="UIM"/>
    <property type="match status" value="1"/>
</dbReference>
<dbReference type="STRING" id="329046.A0A1Y2CJ00"/>
<evidence type="ECO:0000256" key="2">
    <source>
        <dbReference type="ARBA" id="ARBA00022553"/>
    </source>
</evidence>
<dbReference type="Pfam" id="PF02902">
    <property type="entry name" value="Peptidase_C48"/>
    <property type="match status" value="1"/>
</dbReference>
<evidence type="ECO:0000256" key="3">
    <source>
        <dbReference type="ARBA" id="ARBA00022670"/>
    </source>
</evidence>
<keyword evidence="9" id="KW-1185">Reference proteome</keyword>
<dbReference type="GO" id="GO:0006508">
    <property type="term" value="P:proteolysis"/>
    <property type="evidence" value="ECO:0007669"/>
    <property type="project" value="UniProtKB-KW"/>
</dbReference>
<keyword evidence="3" id="KW-0645">Protease</keyword>
<dbReference type="Proteomes" id="UP000193642">
    <property type="component" value="Unassembled WGS sequence"/>
</dbReference>
<feature type="compositionally biased region" description="Low complexity" evidence="6">
    <location>
        <begin position="117"/>
        <end position="139"/>
    </location>
</feature>
<evidence type="ECO:0000256" key="1">
    <source>
        <dbReference type="ARBA" id="ARBA00005234"/>
    </source>
</evidence>
<sequence>MIRKDGDVVETLSLSSATIRGYRLAHEKAGMLSIKPYDSQIEHVFLYENNADSQEFLEVIEMDGDMHLGNEKFDYYIQALTFNPHCSTKEICSLWEGVPRLPFARSKSPARIPLPGSKSSTLKHTATSSSSTSFVQSKTTDLDPEEEDELQLQIAIQESLETGNETQALPEEPKGPVNIMTPPPSSHEITGSPHSSNEVILVYPSTGTNLVSLHQEDLNRLKEGEFLNDSLIEFYIRWTTNTYAANAQNFHIFNTFFYQTLTTKDEGAKKLVIEDTFMKVRRWTRKFNIFEKDFLIIPINERVHWYLAVIWKPGAFLAKESDGQIDVDESEIDKCRIFVFDSLQGKHPTIGKNLFAYLAAEAKDKN</sequence>
<name>A0A1Y2CJ00_9FUNG</name>
<dbReference type="GO" id="GO:0005634">
    <property type="term" value="C:nucleus"/>
    <property type="evidence" value="ECO:0007669"/>
    <property type="project" value="TreeGrafter"/>
</dbReference>
<accession>A0A1Y2CJ00</accession>
<evidence type="ECO:0000313" key="9">
    <source>
        <dbReference type="Proteomes" id="UP000193642"/>
    </source>
</evidence>
<feature type="domain" description="Ubiquitin-like protease family profile" evidence="7">
    <location>
        <begin position="211"/>
        <end position="366"/>
    </location>
</feature>
<dbReference type="AlphaFoldDB" id="A0A1Y2CJ00"/>
<dbReference type="OrthoDB" id="442460at2759"/>
<dbReference type="InterPro" id="IPR038765">
    <property type="entry name" value="Papain-like_cys_pep_sf"/>
</dbReference>
<organism evidence="8 9">
    <name type="scientific">Rhizoclosmatium globosum</name>
    <dbReference type="NCBI Taxonomy" id="329046"/>
    <lineage>
        <taxon>Eukaryota</taxon>
        <taxon>Fungi</taxon>
        <taxon>Fungi incertae sedis</taxon>
        <taxon>Chytridiomycota</taxon>
        <taxon>Chytridiomycota incertae sedis</taxon>
        <taxon>Chytridiomycetes</taxon>
        <taxon>Chytridiales</taxon>
        <taxon>Chytriomycetaceae</taxon>
        <taxon>Rhizoclosmatium</taxon>
    </lineage>
</organism>
<evidence type="ECO:0000256" key="6">
    <source>
        <dbReference type="SAM" id="MobiDB-lite"/>
    </source>
</evidence>
<reference evidence="8 9" key="1">
    <citation type="submission" date="2016-07" db="EMBL/GenBank/DDBJ databases">
        <title>Pervasive Adenine N6-methylation of Active Genes in Fungi.</title>
        <authorList>
            <consortium name="DOE Joint Genome Institute"/>
            <person name="Mondo S.J."/>
            <person name="Dannebaum R.O."/>
            <person name="Kuo R.C."/>
            <person name="Labutti K."/>
            <person name="Haridas S."/>
            <person name="Kuo A."/>
            <person name="Salamov A."/>
            <person name="Ahrendt S.R."/>
            <person name="Lipzen A."/>
            <person name="Sullivan W."/>
            <person name="Andreopoulos W.B."/>
            <person name="Clum A."/>
            <person name="Lindquist E."/>
            <person name="Daum C."/>
            <person name="Ramamoorthy G.K."/>
            <person name="Gryganskyi A."/>
            <person name="Culley D."/>
            <person name="Magnuson J.K."/>
            <person name="James T.Y."/>
            <person name="O'Malley M.A."/>
            <person name="Stajich J.E."/>
            <person name="Spatafora J.W."/>
            <person name="Visel A."/>
            <person name="Grigoriev I.V."/>
        </authorList>
    </citation>
    <scope>NUCLEOTIDE SEQUENCE [LARGE SCALE GENOMIC DNA]</scope>
    <source>
        <strain evidence="8 9">JEL800</strain>
    </source>
</reference>
<comment type="similarity">
    <text evidence="1">Belongs to the peptidase C48 family.</text>
</comment>
<dbReference type="PANTHER" id="PTHR46896">
    <property type="entry name" value="SENTRIN-SPECIFIC PROTEASE"/>
    <property type="match status" value="1"/>
</dbReference>
<evidence type="ECO:0000259" key="7">
    <source>
        <dbReference type="PROSITE" id="PS50600"/>
    </source>
</evidence>
<dbReference type="InterPro" id="IPR051947">
    <property type="entry name" value="Sentrin-specific_protease"/>
</dbReference>
<dbReference type="SUPFAM" id="SSF54001">
    <property type="entry name" value="Cysteine proteinases"/>
    <property type="match status" value="1"/>
</dbReference>
<keyword evidence="4" id="KW-0833">Ubl conjugation pathway</keyword>
<dbReference type="Gene3D" id="3.40.395.10">
    <property type="entry name" value="Adenoviral Proteinase, Chain A"/>
    <property type="match status" value="1"/>
</dbReference>
<feature type="region of interest" description="Disordered" evidence="6">
    <location>
        <begin position="106"/>
        <end position="148"/>
    </location>
</feature>
<evidence type="ECO:0000313" key="8">
    <source>
        <dbReference type="EMBL" id="ORY47021.1"/>
    </source>
</evidence>
<keyword evidence="2" id="KW-0597">Phosphoprotein</keyword>
<dbReference type="InterPro" id="IPR003653">
    <property type="entry name" value="Peptidase_C48_C"/>
</dbReference>
<dbReference type="GO" id="GO:0005737">
    <property type="term" value="C:cytoplasm"/>
    <property type="evidence" value="ECO:0007669"/>
    <property type="project" value="TreeGrafter"/>
</dbReference>
<evidence type="ECO:0000256" key="4">
    <source>
        <dbReference type="ARBA" id="ARBA00022786"/>
    </source>
</evidence>
<dbReference type="InterPro" id="IPR003903">
    <property type="entry name" value="UIM_dom"/>
</dbReference>
<feature type="non-terminal residue" evidence="8">
    <location>
        <position position="366"/>
    </location>
</feature>
<dbReference type="EMBL" id="MCGO01000015">
    <property type="protein sequence ID" value="ORY47021.1"/>
    <property type="molecule type" value="Genomic_DNA"/>
</dbReference>
<gene>
    <name evidence="8" type="ORF">BCR33DRAFT_764664</name>
</gene>
<keyword evidence="5" id="KW-0378">Hydrolase</keyword>
<dbReference type="PROSITE" id="PS50600">
    <property type="entry name" value="ULP_PROTEASE"/>
    <property type="match status" value="1"/>
</dbReference>
<comment type="caution">
    <text evidence="8">The sequence shown here is derived from an EMBL/GenBank/DDBJ whole genome shotgun (WGS) entry which is preliminary data.</text>
</comment>
<dbReference type="PANTHER" id="PTHR46896:SF3">
    <property type="entry name" value="FI06413P-RELATED"/>
    <property type="match status" value="1"/>
</dbReference>